<feature type="chain" id="PRO_5047485587" evidence="4">
    <location>
        <begin position="24"/>
        <end position="303"/>
    </location>
</feature>
<dbReference type="PRINTS" id="PR00691">
    <property type="entry name" value="ADHESINB"/>
</dbReference>
<evidence type="ECO:0000256" key="1">
    <source>
        <dbReference type="ARBA" id="ARBA00011028"/>
    </source>
</evidence>
<evidence type="ECO:0000256" key="2">
    <source>
        <dbReference type="ARBA" id="ARBA00022448"/>
    </source>
</evidence>
<evidence type="ECO:0000313" key="6">
    <source>
        <dbReference type="Proteomes" id="UP000619838"/>
    </source>
</evidence>
<organism evidence="5 6">
    <name type="scientific">Prosthecochloris ethylica</name>
    <dbReference type="NCBI Taxonomy" id="2743976"/>
    <lineage>
        <taxon>Bacteria</taxon>
        <taxon>Pseudomonadati</taxon>
        <taxon>Chlorobiota</taxon>
        <taxon>Chlorobiia</taxon>
        <taxon>Chlorobiales</taxon>
        <taxon>Chlorobiaceae</taxon>
        <taxon>Prosthecochloris</taxon>
    </lineage>
</organism>
<dbReference type="SUPFAM" id="SSF53807">
    <property type="entry name" value="Helical backbone' metal receptor"/>
    <property type="match status" value="1"/>
</dbReference>
<name>A0ABR9XRK7_9CHLB</name>
<sequence length="303" mass="32811">MNRVTFLIAVLVLMLGVAAPLSAGSFGKSGADGGNDRLQVVTSIVPLQFFVDRIGGDRVETTVMVPPGGNPHSYEPTPGQMVALSTAQLFVKAGSGVEFELEWMERFKELYPALAICNASQGIALRSMDEHVHHSHRSGGGNRLDPHIWLSPANGVTMAENICNSLAALDPAGSDGYRRNFADLKQELEALSAEIHTALAGISSRTFLVFHPAWGYYAEEFGLRQIAAEAEGKELTPKSMMLIVRQAEAEDIRVMFISPQFSPAQAESIAREIGGVTRTVDPLSHDYIGNLRHATAAFSESFR</sequence>
<dbReference type="PANTHER" id="PTHR42953:SF3">
    <property type="entry name" value="HIGH-AFFINITY ZINC UPTAKE SYSTEM PROTEIN ZNUA"/>
    <property type="match status" value="1"/>
</dbReference>
<dbReference type="InterPro" id="IPR050492">
    <property type="entry name" value="Bact_metal-bind_prot9"/>
</dbReference>
<evidence type="ECO:0000256" key="3">
    <source>
        <dbReference type="ARBA" id="ARBA00022729"/>
    </source>
</evidence>
<gene>
    <name evidence="5" type="ORF">INT08_04530</name>
</gene>
<keyword evidence="3 4" id="KW-0732">Signal</keyword>
<dbReference type="RefSeq" id="WP_175187220.1">
    <property type="nucleotide sequence ID" value="NZ_JABVZQ010000005.1"/>
</dbReference>
<comment type="similarity">
    <text evidence="1">Belongs to the bacterial solute-binding protein 9 family.</text>
</comment>
<dbReference type="InterPro" id="IPR006127">
    <property type="entry name" value="ZnuA-like"/>
</dbReference>
<accession>A0ABR9XRK7</accession>
<dbReference type="Pfam" id="PF01297">
    <property type="entry name" value="ZnuA"/>
    <property type="match status" value="1"/>
</dbReference>
<proteinExistence type="inferred from homology"/>
<reference evidence="5 6" key="1">
    <citation type="journal article" date="2020" name="Microorganisms">
        <title>Simultaneous Genome Sequencing of Prosthecochloris ethylica and Desulfuromonas acetoxidans within a Syntrophic Mixture Reveals Unique Pili and Protein Interactions.</title>
        <authorList>
            <person name="Kyndt J.A."/>
            <person name="Van Beeumen J.J."/>
            <person name="Meyer T.E."/>
        </authorList>
    </citation>
    <scope>NUCLEOTIDE SEQUENCE [LARGE SCALE GENOMIC DNA]</scope>
    <source>
        <strain evidence="5 6">N3</strain>
    </source>
</reference>
<evidence type="ECO:0000256" key="4">
    <source>
        <dbReference type="SAM" id="SignalP"/>
    </source>
</evidence>
<dbReference type="Proteomes" id="UP000619838">
    <property type="component" value="Unassembled WGS sequence"/>
</dbReference>
<keyword evidence="2" id="KW-0813">Transport</keyword>
<feature type="signal peptide" evidence="4">
    <location>
        <begin position="1"/>
        <end position="23"/>
    </location>
</feature>
<evidence type="ECO:0000313" key="5">
    <source>
        <dbReference type="EMBL" id="MBF0636445.1"/>
    </source>
</evidence>
<protein>
    <submittedName>
        <fullName evidence="5">Zinc ABC transporter substrate-binding protein</fullName>
    </submittedName>
</protein>
<dbReference type="Gene3D" id="3.40.50.1980">
    <property type="entry name" value="Nitrogenase molybdenum iron protein domain"/>
    <property type="match status" value="2"/>
</dbReference>
<dbReference type="PANTHER" id="PTHR42953">
    <property type="entry name" value="HIGH-AFFINITY ZINC UPTAKE SYSTEM PROTEIN ZNUA-RELATED"/>
    <property type="match status" value="1"/>
</dbReference>
<keyword evidence="6" id="KW-1185">Reference proteome</keyword>
<comment type="caution">
    <text evidence="5">The sequence shown here is derived from an EMBL/GenBank/DDBJ whole genome shotgun (WGS) entry which is preliminary data.</text>
</comment>
<dbReference type="InterPro" id="IPR006129">
    <property type="entry name" value="AdhesinB"/>
</dbReference>
<dbReference type="EMBL" id="JADGII010000005">
    <property type="protein sequence ID" value="MBF0636445.1"/>
    <property type="molecule type" value="Genomic_DNA"/>
</dbReference>